<evidence type="ECO:0000256" key="3">
    <source>
        <dbReference type="ARBA" id="ARBA00023002"/>
    </source>
</evidence>
<evidence type="ECO:0000256" key="6">
    <source>
        <dbReference type="ARBA" id="ARBA00047561"/>
    </source>
</evidence>
<dbReference type="GO" id="GO:0004325">
    <property type="term" value="F:ferrochelatase activity"/>
    <property type="evidence" value="ECO:0007669"/>
    <property type="project" value="InterPro"/>
</dbReference>
<comment type="pathway">
    <text evidence="1">Porphyrin-containing compound metabolism; siroheme biosynthesis; sirohydrochlorin from precorrin-2: step 1/1.</text>
</comment>
<dbReference type="GO" id="GO:0043115">
    <property type="term" value="F:precorrin-2 dehydrogenase activity"/>
    <property type="evidence" value="ECO:0007669"/>
    <property type="project" value="UniProtKB-EC"/>
</dbReference>
<dbReference type="Pfam" id="PF13241">
    <property type="entry name" value="NAD_binding_7"/>
    <property type="match status" value="1"/>
</dbReference>
<dbReference type="Proteomes" id="UP000824124">
    <property type="component" value="Unassembled WGS sequence"/>
</dbReference>
<sequence length="218" mass="23611">MHTPLFINISGWPVLIIGGGAIGARKAAELAAGGAVITLLSPRCDKAAWSRIPHTRREEAFDPAHPEILHGFRLVIAATDNRELNSEIARLAREQNLLCNVASAANEGNVILPGVIKSGGITLAISSGGQTPFLTRHLKQEITPLLAAYDETTVKRLGTVRRLIVTKLAADTDAKRRLLTKLTNTPADRFNAIWNAKKGNCDEIIDWLQREQAGADTN</sequence>
<reference evidence="7" key="1">
    <citation type="submission" date="2020-10" db="EMBL/GenBank/DDBJ databases">
        <authorList>
            <person name="Gilroy R."/>
        </authorList>
    </citation>
    <scope>NUCLEOTIDE SEQUENCE</scope>
    <source>
        <strain evidence="7">2830</strain>
    </source>
</reference>
<dbReference type="EMBL" id="DVMH01000027">
    <property type="protein sequence ID" value="HIU10634.1"/>
    <property type="molecule type" value="Genomic_DNA"/>
</dbReference>
<evidence type="ECO:0000313" key="7">
    <source>
        <dbReference type="EMBL" id="HIU10634.1"/>
    </source>
</evidence>
<comment type="caution">
    <text evidence="7">The sequence shown here is derived from an EMBL/GenBank/DDBJ whole genome shotgun (WGS) entry which is preliminary data.</text>
</comment>
<reference evidence="7" key="2">
    <citation type="journal article" date="2021" name="PeerJ">
        <title>Extensive microbial diversity within the chicken gut microbiome revealed by metagenomics and culture.</title>
        <authorList>
            <person name="Gilroy R."/>
            <person name="Ravi A."/>
            <person name="Getino M."/>
            <person name="Pursley I."/>
            <person name="Horton D.L."/>
            <person name="Alikhan N.F."/>
            <person name="Baker D."/>
            <person name="Gharbi K."/>
            <person name="Hall N."/>
            <person name="Watson M."/>
            <person name="Adriaenssens E.M."/>
            <person name="Foster-Nyarko E."/>
            <person name="Jarju S."/>
            <person name="Secka A."/>
            <person name="Antonio M."/>
            <person name="Oren A."/>
            <person name="Chaudhuri R.R."/>
            <person name="La Ragione R."/>
            <person name="Hildebrand F."/>
            <person name="Pallen M.J."/>
        </authorList>
    </citation>
    <scope>NUCLEOTIDE SEQUENCE</scope>
    <source>
        <strain evidence="7">2830</strain>
    </source>
</reference>
<dbReference type="Gene3D" id="3.30.160.110">
    <property type="entry name" value="Siroheme synthase, domain 2"/>
    <property type="match status" value="1"/>
</dbReference>
<dbReference type="SUPFAM" id="SSF51735">
    <property type="entry name" value="NAD(P)-binding Rossmann-fold domains"/>
    <property type="match status" value="1"/>
</dbReference>
<dbReference type="SUPFAM" id="SSF75615">
    <property type="entry name" value="Siroheme synthase middle domains-like"/>
    <property type="match status" value="1"/>
</dbReference>
<evidence type="ECO:0000256" key="2">
    <source>
        <dbReference type="ARBA" id="ARBA00012400"/>
    </source>
</evidence>
<evidence type="ECO:0000256" key="4">
    <source>
        <dbReference type="ARBA" id="ARBA00023027"/>
    </source>
</evidence>
<dbReference type="PANTHER" id="PTHR35330">
    <property type="entry name" value="SIROHEME BIOSYNTHESIS PROTEIN MET8"/>
    <property type="match status" value="1"/>
</dbReference>
<evidence type="ECO:0000256" key="5">
    <source>
        <dbReference type="ARBA" id="ARBA00023244"/>
    </source>
</evidence>
<gene>
    <name evidence="7" type="ORF">IAB00_05260</name>
</gene>
<evidence type="ECO:0000256" key="1">
    <source>
        <dbReference type="ARBA" id="ARBA00005010"/>
    </source>
</evidence>
<keyword evidence="5" id="KW-0627">Porphyrin biosynthesis</keyword>
<name>A0A9D1KYR8_9FIRM</name>
<accession>A0A9D1KYR8</accession>
<keyword evidence="4" id="KW-0520">NAD</keyword>
<dbReference type="PANTHER" id="PTHR35330:SF1">
    <property type="entry name" value="SIROHEME BIOSYNTHESIS PROTEIN MET8"/>
    <property type="match status" value="1"/>
</dbReference>
<dbReference type="InterPro" id="IPR028161">
    <property type="entry name" value="Met8-like"/>
</dbReference>
<dbReference type="InterPro" id="IPR036291">
    <property type="entry name" value="NAD(P)-bd_dom_sf"/>
</dbReference>
<protein>
    <recommendedName>
        <fullName evidence="2">precorrin-2 dehydrogenase</fullName>
        <ecNumber evidence="2">1.3.1.76</ecNumber>
    </recommendedName>
</protein>
<organism evidence="7 8">
    <name type="scientific">Candidatus Avidehalobacter gallistercoris</name>
    <dbReference type="NCBI Taxonomy" id="2840694"/>
    <lineage>
        <taxon>Bacteria</taxon>
        <taxon>Bacillati</taxon>
        <taxon>Bacillota</taxon>
        <taxon>Clostridia</taxon>
        <taxon>Eubacteriales</taxon>
        <taxon>Peptococcaceae</taxon>
        <taxon>Peptococcaceae incertae sedis</taxon>
        <taxon>Candidatus Avidehalobacter</taxon>
    </lineage>
</organism>
<dbReference type="AlphaFoldDB" id="A0A9D1KYR8"/>
<dbReference type="GO" id="GO:0019354">
    <property type="term" value="P:siroheme biosynthetic process"/>
    <property type="evidence" value="ECO:0007669"/>
    <property type="project" value="InterPro"/>
</dbReference>
<dbReference type="EC" id="1.3.1.76" evidence="2"/>
<keyword evidence="3" id="KW-0560">Oxidoreductase</keyword>
<comment type="catalytic activity">
    <reaction evidence="6">
        <text>precorrin-2 + NAD(+) = sirohydrochlorin + NADH + 2 H(+)</text>
        <dbReference type="Rhea" id="RHEA:15613"/>
        <dbReference type="ChEBI" id="CHEBI:15378"/>
        <dbReference type="ChEBI" id="CHEBI:57540"/>
        <dbReference type="ChEBI" id="CHEBI:57945"/>
        <dbReference type="ChEBI" id="CHEBI:58351"/>
        <dbReference type="ChEBI" id="CHEBI:58827"/>
        <dbReference type="EC" id="1.3.1.76"/>
    </reaction>
</comment>
<dbReference type="InterPro" id="IPR006367">
    <property type="entry name" value="Sirohaem_synthase_N"/>
</dbReference>
<dbReference type="Gene3D" id="3.40.50.720">
    <property type="entry name" value="NAD(P)-binding Rossmann-like Domain"/>
    <property type="match status" value="1"/>
</dbReference>
<proteinExistence type="predicted"/>
<evidence type="ECO:0000313" key="8">
    <source>
        <dbReference type="Proteomes" id="UP000824124"/>
    </source>
</evidence>
<dbReference type="NCBIfam" id="TIGR01470">
    <property type="entry name" value="cysG_Nterm"/>
    <property type="match status" value="1"/>
</dbReference>